<comment type="subcellular location">
    <subcellularLocation>
        <location evidence="1">Membrane</location>
        <topology evidence="1">Multi-pass membrane protein</topology>
    </subcellularLocation>
</comment>
<proteinExistence type="predicted"/>
<feature type="transmembrane region" description="Helical" evidence="5">
    <location>
        <begin position="638"/>
        <end position="659"/>
    </location>
</feature>
<protein>
    <recommendedName>
        <fullName evidence="6">DEP domain-containing protein</fullName>
    </recommendedName>
</protein>
<dbReference type="Gene3D" id="1.10.10.10">
    <property type="entry name" value="Winged helix-like DNA-binding domain superfamily/Winged helix DNA-binding domain"/>
    <property type="match status" value="1"/>
</dbReference>
<dbReference type="EMBL" id="CAJOAX010000145">
    <property type="protein sequence ID" value="CAF3522004.1"/>
    <property type="molecule type" value="Genomic_DNA"/>
</dbReference>
<feature type="domain" description="DEP" evidence="6">
    <location>
        <begin position="692"/>
        <end position="773"/>
    </location>
</feature>
<feature type="transmembrane region" description="Helical" evidence="5">
    <location>
        <begin position="15"/>
        <end position="38"/>
    </location>
</feature>
<evidence type="ECO:0000256" key="1">
    <source>
        <dbReference type="ARBA" id="ARBA00004141"/>
    </source>
</evidence>
<keyword evidence="3 5" id="KW-1133">Transmembrane helix</keyword>
<name>A0A818I9X6_9BILA</name>
<dbReference type="PROSITE" id="PS50186">
    <property type="entry name" value="DEP"/>
    <property type="match status" value="1"/>
</dbReference>
<dbReference type="Pfam" id="PF03547">
    <property type="entry name" value="Mem_trans"/>
    <property type="match status" value="1"/>
</dbReference>
<feature type="transmembrane region" description="Helical" evidence="5">
    <location>
        <begin position="75"/>
        <end position="97"/>
    </location>
</feature>
<dbReference type="PANTHER" id="PTHR22829:SF5">
    <property type="entry name" value="INTEGRAL MEMBRANE PROTEIN GPR155"/>
    <property type="match status" value="1"/>
</dbReference>
<dbReference type="Gene3D" id="1.20.1070.10">
    <property type="entry name" value="Rhodopsin 7-helix transmembrane proteins"/>
    <property type="match status" value="1"/>
</dbReference>
<dbReference type="GO" id="GO:0055085">
    <property type="term" value="P:transmembrane transport"/>
    <property type="evidence" value="ECO:0007669"/>
    <property type="project" value="InterPro"/>
</dbReference>
<dbReference type="GO" id="GO:0016020">
    <property type="term" value="C:membrane"/>
    <property type="evidence" value="ECO:0007669"/>
    <property type="project" value="UniProtKB-SubCell"/>
</dbReference>
<evidence type="ECO:0000256" key="4">
    <source>
        <dbReference type="ARBA" id="ARBA00023136"/>
    </source>
</evidence>
<dbReference type="InterPro" id="IPR051832">
    <property type="entry name" value="mTOR-Rac_regulators"/>
</dbReference>
<evidence type="ECO:0000313" key="8">
    <source>
        <dbReference type="Proteomes" id="UP000663823"/>
    </source>
</evidence>
<comment type="caution">
    <text evidence="7">The sequence shown here is derived from an EMBL/GenBank/DDBJ whole genome shotgun (WGS) entry which is preliminary data.</text>
</comment>
<keyword evidence="4 5" id="KW-0472">Membrane</keyword>
<dbReference type="InterPro" id="IPR004776">
    <property type="entry name" value="Mem_transp_PIN-like"/>
</dbReference>
<feature type="transmembrane region" description="Helical" evidence="5">
    <location>
        <begin position="324"/>
        <end position="344"/>
    </location>
</feature>
<dbReference type="GO" id="GO:0035556">
    <property type="term" value="P:intracellular signal transduction"/>
    <property type="evidence" value="ECO:0007669"/>
    <property type="project" value="InterPro"/>
</dbReference>
<sequence>MNQTNNVPLVSDGELYPALIQCFFIISAGYIAGQLNLLTNAHAIGLSRYISNFALPAIIFKNLVDVQFQSVSWQFLTSVFIGKTIIFFLTMILTFIVERPRNFASMGQYAIMATQSNDFPLIYPIIESIYKETHPDFGRYVYLIAPIQLVILNPIGFFLIEIQKRLDDQRKHRNKSWNKFQLISIVFRNISRNPIVICTVLGVIFNQIFKQHLPYIIEYIITPIAQSFTGTALFYLGLTMVGKLNRLHAHLVIIVFFLSMMKSIMLPLILRQIVFFLVKSSNDKLNNTIDYSNLGFLYGTAPTAPSVVFYVPETNLPLQAIASTGLVVSTLLAGPIILVSAKMINLHTLDTEVRESYEILLTKTTYDVSIISLSCTIIVLIGFCLRHRWLKISFIHKYTFIFVGLQMILAIWTIVIHHVKHTLLSTTSTSTLLDIGSILIALTTRTWATSLSIALMITICYSNQLARRCYWIYHIFGWTVPLCISLIIYFFSSIDRSKEISTLEIEKFGKIQIILSTVLLILCILINITSLLRIARRTYRLKHDSIENRSHNNINHSNSGINEIRPLMDDDDEQVEIQPIPIEIKPFEADTQLFRHAILVALLTIDAIICVSVLLWLILAHDRNGIYYELLFLDTVLLHGQGIITFLVFALDADLLVPITQKIIKLFRRFGFNINCCRDDNNNRSIENDNPPDFECKIRPDFIHHSNMNSPTETIFNGNQFCQWLITNGYVENEYMAQNYFQQLIDHKQITCINQKQNDQEHDPLSNWYAFSK</sequence>
<dbReference type="GO" id="GO:0030514">
    <property type="term" value="P:negative regulation of BMP signaling pathway"/>
    <property type="evidence" value="ECO:0007669"/>
    <property type="project" value="TreeGrafter"/>
</dbReference>
<evidence type="ECO:0000256" key="5">
    <source>
        <dbReference type="SAM" id="Phobius"/>
    </source>
</evidence>
<gene>
    <name evidence="7" type="ORF">OTI717_LOCUS2855</name>
</gene>
<reference evidence="7" key="1">
    <citation type="submission" date="2021-02" db="EMBL/GenBank/DDBJ databases">
        <authorList>
            <person name="Nowell W R."/>
        </authorList>
    </citation>
    <scope>NUCLEOTIDE SEQUENCE</scope>
</reference>
<feature type="transmembrane region" description="Helical" evidence="5">
    <location>
        <begin position="597"/>
        <end position="618"/>
    </location>
</feature>
<feature type="transmembrane region" description="Helical" evidence="5">
    <location>
        <begin position="471"/>
        <end position="491"/>
    </location>
</feature>
<accession>A0A818I9X6</accession>
<feature type="transmembrane region" description="Helical" evidence="5">
    <location>
        <begin position="364"/>
        <end position="385"/>
    </location>
</feature>
<feature type="transmembrane region" description="Helical" evidence="5">
    <location>
        <begin position="216"/>
        <end position="238"/>
    </location>
</feature>
<evidence type="ECO:0000256" key="2">
    <source>
        <dbReference type="ARBA" id="ARBA00022692"/>
    </source>
</evidence>
<evidence type="ECO:0000313" key="7">
    <source>
        <dbReference type="EMBL" id="CAF3522004.1"/>
    </source>
</evidence>
<feature type="transmembrane region" description="Helical" evidence="5">
    <location>
        <begin position="397"/>
        <end position="415"/>
    </location>
</feature>
<keyword evidence="2 5" id="KW-0812">Transmembrane</keyword>
<feature type="transmembrane region" description="Helical" evidence="5">
    <location>
        <begin position="180"/>
        <end position="204"/>
    </location>
</feature>
<dbReference type="InterPro" id="IPR000591">
    <property type="entry name" value="DEP_dom"/>
</dbReference>
<dbReference type="AlphaFoldDB" id="A0A818I9X6"/>
<feature type="transmembrane region" description="Helical" evidence="5">
    <location>
        <begin position="435"/>
        <end position="459"/>
    </location>
</feature>
<feature type="transmembrane region" description="Helical" evidence="5">
    <location>
        <begin position="140"/>
        <end position="160"/>
    </location>
</feature>
<dbReference type="InterPro" id="IPR036388">
    <property type="entry name" value="WH-like_DNA-bd_sf"/>
</dbReference>
<feature type="transmembrane region" description="Helical" evidence="5">
    <location>
        <begin position="250"/>
        <end position="274"/>
    </location>
</feature>
<feature type="transmembrane region" description="Helical" evidence="5">
    <location>
        <begin position="294"/>
        <end position="312"/>
    </location>
</feature>
<dbReference type="Proteomes" id="UP000663823">
    <property type="component" value="Unassembled WGS sequence"/>
</dbReference>
<feature type="transmembrane region" description="Helical" evidence="5">
    <location>
        <begin position="511"/>
        <end position="532"/>
    </location>
</feature>
<dbReference type="PANTHER" id="PTHR22829">
    <property type="entry name" value="DEP DOMAIN PROTEIN"/>
    <property type="match status" value="1"/>
</dbReference>
<organism evidence="7 8">
    <name type="scientific">Rotaria sordida</name>
    <dbReference type="NCBI Taxonomy" id="392033"/>
    <lineage>
        <taxon>Eukaryota</taxon>
        <taxon>Metazoa</taxon>
        <taxon>Spiralia</taxon>
        <taxon>Gnathifera</taxon>
        <taxon>Rotifera</taxon>
        <taxon>Eurotatoria</taxon>
        <taxon>Bdelloidea</taxon>
        <taxon>Philodinida</taxon>
        <taxon>Philodinidae</taxon>
        <taxon>Rotaria</taxon>
    </lineage>
</organism>
<evidence type="ECO:0000259" key="6">
    <source>
        <dbReference type="PROSITE" id="PS50186"/>
    </source>
</evidence>
<evidence type="ECO:0000256" key="3">
    <source>
        <dbReference type="ARBA" id="ARBA00022989"/>
    </source>
</evidence>